<dbReference type="Pfam" id="PF13450">
    <property type="entry name" value="NAD_binding_8"/>
    <property type="match status" value="1"/>
</dbReference>
<dbReference type="InterPro" id="IPR050281">
    <property type="entry name" value="Flavin_monoamine_oxidase"/>
</dbReference>
<feature type="domain" description="Amine oxidase" evidence="3">
    <location>
        <begin position="298"/>
        <end position="472"/>
    </location>
</feature>
<feature type="region of interest" description="Disordered" evidence="1">
    <location>
        <begin position="27"/>
        <end position="49"/>
    </location>
</feature>
<keyword evidence="2" id="KW-0732">Signal</keyword>
<dbReference type="Pfam" id="PF01593">
    <property type="entry name" value="Amino_oxidase"/>
    <property type="match status" value="2"/>
</dbReference>
<dbReference type="GO" id="GO:0016491">
    <property type="term" value="F:oxidoreductase activity"/>
    <property type="evidence" value="ECO:0007669"/>
    <property type="project" value="InterPro"/>
</dbReference>
<reference evidence="4" key="1">
    <citation type="submission" date="2022-08" db="EMBL/GenBank/DDBJ databases">
        <authorList>
            <person name="Deng Y."/>
            <person name="Han X.-F."/>
            <person name="Zhang Y.-Q."/>
        </authorList>
    </citation>
    <scope>NUCLEOTIDE SEQUENCE</scope>
    <source>
        <strain evidence="4">CPCC 203407</strain>
    </source>
</reference>
<dbReference type="PRINTS" id="PR00420">
    <property type="entry name" value="RNGMNOXGNASE"/>
</dbReference>
<dbReference type="RefSeq" id="WP_259528220.1">
    <property type="nucleotide sequence ID" value="NZ_JANLCK010000005.1"/>
</dbReference>
<dbReference type="SUPFAM" id="SSF51905">
    <property type="entry name" value="FAD/NAD(P)-binding domain"/>
    <property type="match status" value="2"/>
</dbReference>
<organism evidence="4 5">
    <name type="scientific">Herbiconiux oxytropis</name>
    <dbReference type="NCBI Taxonomy" id="2970915"/>
    <lineage>
        <taxon>Bacteria</taxon>
        <taxon>Bacillati</taxon>
        <taxon>Actinomycetota</taxon>
        <taxon>Actinomycetes</taxon>
        <taxon>Micrococcales</taxon>
        <taxon>Microbacteriaceae</taxon>
        <taxon>Herbiconiux</taxon>
    </lineage>
</organism>
<protein>
    <submittedName>
        <fullName evidence="4">FAD-dependent oxidoreductase</fullName>
    </submittedName>
</protein>
<dbReference type="Proteomes" id="UP001165587">
    <property type="component" value="Unassembled WGS sequence"/>
</dbReference>
<dbReference type="PANTHER" id="PTHR10742">
    <property type="entry name" value="FLAVIN MONOAMINE OXIDASE"/>
    <property type="match status" value="1"/>
</dbReference>
<dbReference type="PANTHER" id="PTHR10742:SF410">
    <property type="entry name" value="LYSINE-SPECIFIC HISTONE DEMETHYLASE 2"/>
    <property type="match status" value="1"/>
</dbReference>
<name>A0AA41XH38_9MICO</name>
<dbReference type="InterPro" id="IPR006311">
    <property type="entry name" value="TAT_signal"/>
</dbReference>
<sequence length="486" mass="49774">MAIARRTFLAGAVSALSLSALAACTPDAPRPVPSPSITPTELPTGPVPNPAAFARSAWADDPFSLGSFSTTPVGATPASRTTLRDTVGDRLFFAGEATSTEFPGTVVGAAASGESVAARVAAVAEPEERIGIVGAGLAGATAARILAEQGFEVVVIEARDRVGGRIDTRDDDGWPFPVELGSASVSADGLEELLRINDVGTITLDATLEARTASGLVVPPSAVGPDAVARAVAWAKAQPTDTSLASALSASGAEMLPPEPGAQGVSPADELVHYLETTVASRYGSSPFELSASYGLDRTGLVDGTALVVGGLDTVVTASLDDVDVLLSSTVIRISYNDAGASVRLGTGESLSMDRVVVTVPIGVLKAGTIEFSPELPGPTAAAIEELGMGSLEQLWLRFDEPFWSTEATVLSVFDETSEIAEWINLLPATGQPILIGLTAADDVPVVLKQNDQEFLQAALQTLEPYLDPALVSTPSPTTTPTGGDG</sequence>
<feature type="signal peptide" evidence="2">
    <location>
        <begin position="1"/>
        <end position="22"/>
    </location>
</feature>
<dbReference type="PROSITE" id="PS51257">
    <property type="entry name" value="PROKAR_LIPOPROTEIN"/>
    <property type="match status" value="1"/>
</dbReference>
<dbReference type="EMBL" id="JANLCK010000005">
    <property type="protein sequence ID" value="MCS5726343.1"/>
    <property type="molecule type" value="Genomic_DNA"/>
</dbReference>
<evidence type="ECO:0000256" key="2">
    <source>
        <dbReference type="SAM" id="SignalP"/>
    </source>
</evidence>
<evidence type="ECO:0000256" key="1">
    <source>
        <dbReference type="SAM" id="MobiDB-lite"/>
    </source>
</evidence>
<accession>A0AA41XH38</accession>
<dbReference type="AlphaFoldDB" id="A0AA41XH38"/>
<feature type="domain" description="Amine oxidase" evidence="3">
    <location>
        <begin position="47"/>
        <end position="120"/>
    </location>
</feature>
<gene>
    <name evidence="4" type="ORF">N1028_10610</name>
</gene>
<feature type="chain" id="PRO_5041392667" evidence="2">
    <location>
        <begin position="23"/>
        <end position="486"/>
    </location>
</feature>
<dbReference type="PROSITE" id="PS51318">
    <property type="entry name" value="TAT"/>
    <property type="match status" value="1"/>
</dbReference>
<dbReference type="InterPro" id="IPR002937">
    <property type="entry name" value="Amino_oxidase"/>
</dbReference>
<keyword evidence="5" id="KW-1185">Reference proteome</keyword>
<evidence type="ECO:0000259" key="3">
    <source>
        <dbReference type="Pfam" id="PF01593"/>
    </source>
</evidence>
<proteinExistence type="predicted"/>
<dbReference type="Gene3D" id="3.50.50.60">
    <property type="entry name" value="FAD/NAD(P)-binding domain"/>
    <property type="match status" value="2"/>
</dbReference>
<evidence type="ECO:0000313" key="5">
    <source>
        <dbReference type="Proteomes" id="UP001165587"/>
    </source>
</evidence>
<evidence type="ECO:0000313" key="4">
    <source>
        <dbReference type="EMBL" id="MCS5726343.1"/>
    </source>
</evidence>
<dbReference type="SUPFAM" id="SSF54373">
    <property type="entry name" value="FAD-linked reductases, C-terminal domain"/>
    <property type="match status" value="1"/>
</dbReference>
<dbReference type="InterPro" id="IPR036188">
    <property type="entry name" value="FAD/NAD-bd_sf"/>
</dbReference>
<comment type="caution">
    <text evidence="4">The sequence shown here is derived from an EMBL/GenBank/DDBJ whole genome shotgun (WGS) entry which is preliminary data.</text>
</comment>